<evidence type="ECO:0000313" key="2">
    <source>
        <dbReference type="Proteomes" id="UP001346869"/>
    </source>
</evidence>
<evidence type="ECO:0000313" key="1">
    <source>
        <dbReference type="EMBL" id="KAK5847520.1"/>
    </source>
</evidence>
<reference evidence="1 2" key="2">
    <citation type="journal article" date="2023" name="Mol. Biol. Evol.">
        <title>Genomics of Secondarily Temperate Adaptation in the Only Non-Antarctic Icefish.</title>
        <authorList>
            <person name="Rivera-Colon A.G."/>
            <person name="Rayamajhi N."/>
            <person name="Minhas B.F."/>
            <person name="Madrigal G."/>
            <person name="Bilyk K.T."/>
            <person name="Yoon V."/>
            <person name="Hune M."/>
            <person name="Gregory S."/>
            <person name="Cheng C.H.C."/>
            <person name="Catchen J.M."/>
        </authorList>
    </citation>
    <scope>NUCLEOTIDE SEQUENCE [LARGE SCALE GENOMIC DNA]</scope>
    <source>
        <strain evidence="1">JMC-PN-2008</strain>
    </source>
</reference>
<protein>
    <submittedName>
        <fullName evidence="1">Uncharacterized protein</fullName>
    </submittedName>
</protein>
<dbReference type="Proteomes" id="UP001346869">
    <property type="component" value="Unassembled WGS sequence"/>
</dbReference>
<proteinExistence type="predicted"/>
<dbReference type="EMBL" id="JAUZQC010000026">
    <property type="protein sequence ID" value="KAK5847520.1"/>
    <property type="molecule type" value="Genomic_DNA"/>
</dbReference>
<comment type="caution">
    <text evidence="1">The sequence shown here is derived from an EMBL/GenBank/DDBJ whole genome shotgun (WGS) entry which is preliminary data.</text>
</comment>
<keyword evidence="2" id="KW-1185">Reference proteome</keyword>
<sequence>MSSAQTGAGGEGESLPNYSDELVFKPSEQLLFSPSSSREANPPTTPAFWLSFKRSHVLKPGERFLMTSPRPAHFLLVWKHLEHVRYVREVGHFPSQVSRRQIASSSGGATRIGRLLRIEYSSNMYTN</sequence>
<dbReference type="AlphaFoldDB" id="A0AAN7WKT2"/>
<gene>
    <name evidence="1" type="ORF">PBY51_016640</name>
</gene>
<name>A0AAN7WKT2_ELEMC</name>
<reference evidence="1 2" key="1">
    <citation type="journal article" date="2023" name="Genes (Basel)">
        <title>Chromosome-Level Genome Assembly and Circadian Gene Repertoire of the Patagonia Blennie Eleginops maclovinus-The Closest Ancestral Proxy of Antarctic Cryonotothenioids.</title>
        <authorList>
            <person name="Cheng C.C."/>
            <person name="Rivera-Colon A.G."/>
            <person name="Minhas B.F."/>
            <person name="Wilson L."/>
            <person name="Rayamajhi N."/>
            <person name="Vargas-Chacoff L."/>
            <person name="Catchen J.M."/>
        </authorList>
    </citation>
    <scope>NUCLEOTIDE SEQUENCE [LARGE SCALE GENOMIC DNA]</scope>
    <source>
        <strain evidence="1">JMC-PN-2008</strain>
    </source>
</reference>
<organism evidence="1 2">
    <name type="scientific">Eleginops maclovinus</name>
    <name type="common">Patagonian blennie</name>
    <name type="synonym">Eleginus maclovinus</name>
    <dbReference type="NCBI Taxonomy" id="56733"/>
    <lineage>
        <taxon>Eukaryota</taxon>
        <taxon>Metazoa</taxon>
        <taxon>Chordata</taxon>
        <taxon>Craniata</taxon>
        <taxon>Vertebrata</taxon>
        <taxon>Euteleostomi</taxon>
        <taxon>Actinopterygii</taxon>
        <taxon>Neopterygii</taxon>
        <taxon>Teleostei</taxon>
        <taxon>Neoteleostei</taxon>
        <taxon>Acanthomorphata</taxon>
        <taxon>Eupercaria</taxon>
        <taxon>Perciformes</taxon>
        <taxon>Notothenioidei</taxon>
        <taxon>Eleginopidae</taxon>
        <taxon>Eleginops</taxon>
    </lineage>
</organism>
<accession>A0AAN7WKT2</accession>